<reference evidence="3 4" key="1">
    <citation type="submission" date="2022-10" db="EMBL/GenBank/DDBJ databases">
        <title>Comparative genomic analysis of Cohnella hashimotonis sp. nov., isolated from the International Space Station.</title>
        <authorList>
            <person name="Simpson A."/>
            <person name="Venkateswaran K."/>
        </authorList>
    </citation>
    <scope>NUCLEOTIDE SEQUENCE [LARGE SCALE GENOMIC DNA]</scope>
    <source>
        <strain evidence="3 4">DSM 18997</strain>
    </source>
</reference>
<evidence type="ECO:0000313" key="3">
    <source>
        <dbReference type="EMBL" id="MDG0792553.1"/>
    </source>
</evidence>
<dbReference type="RefSeq" id="WP_277566342.1">
    <property type="nucleotide sequence ID" value="NZ_JAPDHZ010000003.1"/>
</dbReference>
<dbReference type="PANTHER" id="PTHR43249:SF1">
    <property type="entry name" value="D-GLUCOSIDE 3-DEHYDROGENASE"/>
    <property type="match status" value="1"/>
</dbReference>
<dbReference type="SUPFAM" id="SSF51735">
    <property type="entry name" value="NAD(P)-binding Rossmann-fold domains"/>
    <property type="match status" value="1"/>
</dbReference>
<feature type="domain" description="GFO/IDH/MocA-like oxidoreductase" evidence="2">
    <location>
        <begin position="131"/>
        <end position="252"/>
    </location>
</feature>
<dbReference type="InterPro" id="IPR055170">
    <property type="entry name" value="GFO_IDH_MocA-like_dom"/>
</dbReference>
<feature type="domain" description="Gfo/Idh/MocA-like oxidoreductase N-terminal" evidence="1">
    <location>
        <begin position="6"/>
        <end position="119"/>
    </location>
</feature>
<evidence type="ECO:0000259" key="1">
    <source>
        <dbReference type="Pfam" id="PF01408"/>
    </source>
</evidence>
<dbReference type="InterPro" id="IPR052515">
    <property type="entry name" value="Gfo/Idh/MocA_Oxidoreductase"/>
</dbReference>
<dbReference type="Proteomes" id="UP001153387">
    <property type="component" value="Unassembled WGS sequence"/>
</dbReference>
<dbReference type="AlphaFoldDB" id="A0A9X4KID7"/>
<sequence length="348" mass="37700">MAQWGFGIIGCGDVAERHVEAIGQIEEAKLVAVSSRTESRARALAEREGCEWVTDYRDLLGREDIDIVCVTTSSGSHASVGLDVLNAGKHLIVEKPMAMSAREARKMTDTARERGVVLSSIAQRRFEANNQLIKQVLDAGAIGRLLLAEMTLPFYRSQAYYDSADWRGTIAEDGGALMNQGIHGLDLMLWFAGDARTVFGKTATLTHRMEAEDLGLAILQFESGAYGTVMASTSIQPGYPATIALYGEQGAIKLEGSSIVRWSVPGWEQPNWAQEQSYGGVTDPKSIVAEFHQSQFLDVIAAIETGTEPLSSGEDGWRAVRLVEAIYESASRRAEIVIGEEREGGAAG</sequence>
<dbReference type="GO" id="GO:0000166">
    <property type="term" value="F:nucleotide binding"/>
    <property type="evidence" value="ECO:0007669"/>
    <property type="project" value="InterPro"/>
</dbReference>
<dbReference type="Gene3D" id="3.40.50.720">
    <property type="entry name" value="NAD(P)-binding Rossmann-like Domain"/>
    <property type="match status" value="1"/>
</dbReference>
<comment type="caution">
    <text evidence="3">The sequence shown here is derived from an EMBL/GenBank/DDBJ whole genome shotgun (WGS) entry which is preliminary data.</text>
</comment>
<protein>
    <submittedName>
        <fullName evidence="3">Gfo/Idh/MocA family oxidoreductase</fullName>
    </submittedName>
</protein>
<evidence type="ECO:0000259" key="2">
    <source>
        <dbReference type="Pfam" id="PF22725"/>
    </source>
</evidence>
<dbReference type="Gene3D" id="3.30.360.10">
    <property type="entry name" value="Dihydrodipicolinate Reductase, domain 2"/>
    <property type="match status" value="1"/>
</dbReference>
<keyword evidence="4" id="KW-1185">Reference proteome</keyword>
<dbReference type="InterPro" id="IPR036291">
    <property type="entry name" value="NAD(P)-bd_dom_sf"/>
</dbReference>
<dbReference type="Pfam" id="PF01408">
    <property type="entry name" value="GFO_IDH_MocA"/>
    <property type="match status" value="1"/>
</dbReference>
<proteinExistence type="predicted"/>
<evidence type="ECO:0000313" key="4">
    <source>
        <dbReference type="Proteomes" id="UP001153387"/>
    </source>
</evidence>
<accession>A0A9X4KID7</accession>
<dbReference type="InterPro" id="IPR000683">
    <property type="entry name" value="Gfo/Idh/MocA-like_OxRdtase_N"/>
</dbReference>
<dbReference type="Pfam" id="PF22725">
    <property type="entry name" value="GFO_IDH_MocA_C3"/>
    <property type="match status" value="1"/>
</dbReference>
<name>A0A9X4KID7_9BACL</name>
<organism evidence="3 4">
    <name type="scientific">Cohnella ginsengisoli</name>
    <dbReference type="NCBI Taxonomy" id="425004"/>
    <lineage>
        <taxon>Bacteria</taxon>
        <taxon>Bacillati</taxon>
        <taxon>Bacillota</taxon>
        <taxon>Bacilli</taxon>
        <taxon>Bacillales</taxon>
        <taxon>Paenibacillaceae</taxon>
        <taxon>Cohnella</taxon>
    </lineage>
</organism>
<dbReference type="SUPFAM" id="SSF55347">
    <property type="entry name" value="Glyceraldehyde-3-phosphate dehydrogenase-like, C-terminal domain"/>
    <property type="match status" value="1"/>
</dbReference>
<dbReference type="EMBL" id="JAPDHZ010000003">
    <property type="protein sequence ID" value="MDG0792553.1"/>
    <property type="molecule type" value="Genomic_DNA"/>
</dbReference>
<dbReference type="PANTHER" id="PTHR43249">
    <property type="entry name" value="UDP-N-ACETYL-2-AMINO-2-DEOXY-D-GLUCURONATE OXIDASE"/>
    <property type="match status" value="1"/>
</dbReference>
<gene>
    <name evidence="3" type="ORF">OMP38_17980</name>
</gene>